<organism evidence="1">
    <name type="scientific">Clostridioides difficile</name>
    <name type="common">Peptoclostridium difficile</name>
    <dbReference type="NCBI Taxonomy" id="1496"/>
    <lineage>
        <taxon>Bacteria</taxon>
        <taxon>Bacillati</taxon>
        <taxon>Bacillota</taxon>
        <taxon>Clostridia</taxon>
        <taxon>Peptostreptococcales</taxon>
        <taxon>Peptostreptococcaceae</taxon>
        <taxon>Clostridioides</taxon>
    </lineage>
</organism>
<keyword evidence="1" id="KW-0547">Nucleotide-binding</keyword>
<dbReference type="GO" id="GO:0004386">
    <property type="term" value="F:helicase activity"/>
    <property type="evidence" value="ECO:0007669"/>
    <property type="project" value="UniProtKB-KW"/>
</dbReference>
<dbReference type="InterPro" id="IPR038257">
    <property type="entry name" value="CRISPR-assoc_Cas3_HD_sf"/>
</dbReference>
<dbReference type="CDD" id="cd09641">
    <property type="entry name" value="Cas3''_I"/>
    <property type="match status" value="1"/>
</dbReference>
<dbReference type="Gene3D" id="1.10.3210.30">
    <property type="match status" value="1"/>
</dbReference>
<name>A0A381IDA0_CLODI</name>
<keyword evidence="1" id="KW-0347">Helicase</keyword>
<sequence length="166" mass="19895">MQQKMEINNKISYSCSEEERKKLESDKKSLKKIARHNIFSGAFLKDILEKMNLSEEDKLYIYKSIMLHHGNYEDYMRLSISKVQEEIYEYIEKGILEKEEFNLKDIESYINSILNVDFKFGEDVLDYDYIDKLSESMFIDSDYNNGQIDDSVLNYRKFKYILYKGC</sequence>
<dbReference type="EMBL" id="UFWD01000001">
    <property type="protein sequence ID" value="SUY25865.1"/>
    <property type="molecule type" value="Genomic_DNA"/>
</dbReference>
<accession>A0A381IDA0</accession>
<gene>
    <name evidence="1" type="ORF">NCTC13307_03229</name>
</gene>
<reference evidence="1" key="1">
    <citation type="submission" date="2018-06" db="EMBL/GenBank/DDBJ databases">
        <authorList>
            <consortium name="Pathogen Informatics"/>
            <person name="Doyle S."/>
        </authorList>
    </citation>
    <scope>NUCLEOTIDE SEQUENCE</scope>
    <source>
        <strain evidence="1">NCTC13307</strain>
    </source>
</reference>
<keyword evidence="1" id="KW-0067">ATP-binding</keyword>
<dbReference type="AlphaFoldDB" id="A0A381IDA0"/>
<keyword evidence="1" id="KW-0378">Hydrolase</keyword>
<evidence type="ECO:0000313" key="1">
    <source>
        <dbReference type="EMBL" id="SUY25865.1"/>
    </source>
</evidence>
<proteinExistence type="predicted"/>
<protein>
    <submittedName>
        <fullName evidence="1">ATP-dependent helicase</fullName>
    </submittedName>
</protein>